<protein>
    <recommendedName>
        <fullName evidence="3">Antitoxin MazE</fullName>
    </recommendedName>
</protein>
<dbReference type="InterPro" id="IPR021558">
    <property type="entry name" value="MazE-like"/>
</dbReference>
<dbReference type="EMBL" id="LOKL01000183">
    <property type="protein sequence ID" value="MBZ3927035.1"/>
    <property type="molecule type" value="Genomic_DNA"/>
</dbReference>
<name>A0AAW4RRQ3_XANCI</name>
<evidence type="ECO:0008006" key="3">
    <source>
        <dbReference type="Google" id="ProtNLM"/>
    </source>
</evidence>
<dbReference type="Pfam" id="PF11455">
    <property type="entry name" value="MazE-like"/>
    <property type="match status" value="1"/>
</dbReference>
<dbReference type="RefSeq" id="WP_005917854.1">
    <property type="nucleotide sequence ID" value="NZ_LOKL01000183.1"/>
</dbReference>
<evidence type="ECO:0000313" key="2">
    <source>
        <dbReference type="Proteomes" id="UP000825388"/>
    </source>
</evidence>
<reference evidence="1" key="1">
    <citation type="submission" date="2015-12" db="EMBL/GenBank/DDBJ databases">
        <authorList>
            <person name="Bansal K."/>
            <person name="Midha S."/>
            <person name="Patil P.B."/>
        </authorList>
    </citation>
    <scope>NUCLEOTIDE SEQUENCE</scope>
    <source>
        <strain evidence="1">LMG867</strain>
    </source>
</reference>
<proteinExistence type="predicted"/>
<dbReference type="Proteomes" id="UP000825388">
    <property type="component" value="Unassembled WGS sequence"/>
</dbReference>
<evidence type="ECO:0000313" key="1">
    <source>
        <dbReference type="EMBL" id="MBZ3927035.1"/>
    </source>
</evidence>
<dbReference type="AlphaFoldDB" id="A0AAW4RRQ3"/>
<organism evidence="1 2">
    <name type="scientific">Xanthomonas citri pv. sesbaniae</name>
    <dbReference type="NCBI Taxonomy" id="473425"/>
    <lineage>
        <taxon>Bacteria</taxon>
        <taxon>Pseudomonadati</taxon>
        <taxon>Pseudomonadota</taxon>
        <taxon>Gammaproteobacteria</taxon>
        <taxon>Lysobacterales</taxon>
        <taxon>Lysobacteraceae</taxon>
        <taxon>Xanthomonas</taxon>
    </lineage>
</organism>
<sequence>MPRTHNPTNKVTRHRDRLRAAGYRPVQFWVHDTRSPELAAMLSRQCRSLHGDPTETDAIGFGEAAAGLIEGWE</sequence>
<gene>
    <name evidence="1" type="ORF">Xseb_21790</name>
</gene>
<comment type="caution">
    <text evidence="1">The sequence shown here is derived from an EMBL/GenBank/DDBJ whole genome shotgun (WGS) entry which is preliminary data.</text>
</comment>
<accession>A0AAW4RRQ3</accession>